<dbReference type="InterPro" id="IPR037024">
    <property type="entry name" value="NiFe_Hase_small_N_sf"/>
</dbReference>
<reference evidence="3 4" key="1">
    <citation type="journal article" date="2010" name="J. Bacteriol.">
        <title>Complete genome sequence of the thermophilic, obligately chemolithoautotrophic hydrogen-oxidizing bacterium Hydrogenobacter thermophilus TK-6.</title>
        <authorList>
            <person name="Arai H."/>
            <person name="Kanbe H."/>
            <person name="Ishii M."/>
            <person name="Igarashi Y."/>
        </authorList>
    </citation>
    <scope>NUCLEOTIDE SEQUENCE [LARGE SCALE GENOMIC DNA]</scope>
    <source>
        <strain evidence="4">DSM 6534 / IAM 12695 / TK-6 [Tokyo]</strain>
    </source>
</reference>
<dbReference type="eggNOG" id="COG1941">
    <property type="taxonomic scope" value="Bacteria"/>
</dbReference>
<evidence type="ECO:0000313" key="4">
    <source>
        <dbReference type="Proteomes" id="UP000002574"/>
    </source>
</evidence>
<keyword evidence="1" id="KW-0560">Oxidoreductase</keyword>
<evidence type="ECO:0000256" key="1">
    <source>
        <dbReference type="ARBA" id="ARBA00023002"/>
    </source>
</evidence>
<dbReference type="GO" id="GO:0051536">
    <property type="term" value="F:iron-sulfur cluster binding"/>
    <property type="evidence" value="ECO:0007669"/>
    <property type="project" value="InterPro"/>
</dbReference>
<keyword evidence="4" id="KW-1185">Reference proteome</keyword>
<feature type="domain" description="NADH:ubiquinone oxidoreductase-like 20kDa subunit" evidence="2">
    <location>
        <begin position="11"/>
        <end position="104"/>
    </location>
</feature>
<dbReference type="InterPro" id="IPR051349">
    <property type="entry name" value="Hydrogenase_assoc-protein"/>
</dbReference>
<keyword evidence="3" id="KW-0830">Ubiquinone</keyword>
<dbReference type="InterPro" id="IPR006137">
    <property type="entry name" value="NADH_UbQ_OxRdtase-like_20kDa"/>
</dbReference>
<dbReference type="STRING" id="608538.HTH_0498"/>
<accession>D3DGL0</accession>
<dbReference type="EMBL" id="AP011112">
    <property type="protein sequence ID" value="BAI68962.1"/>
    <property type="molecule type" value="Genomic_DNA"/>
</dbReference>
<proteinExistence type="predicted"/>
<dbReference type="KEGG" id="hth:HTH_0498"/>
<gene>
    <name evidence="3" type="ordered locus">HTH_0498</name>
</gene>
<dbReference type="Proteomes" id="UP000002574">
    <property type="component" value="Chromosome"/>
</dbReference>
<evidence type="ECO:0000313" key="3">
    <source>
        <dbReference type="EMBL" id="BAI68962.1"/>
    </source>
</evidence>
<dbReference type="PANTHER" id="PTHR42845:SF1">
    <property type="entry name" value="HYDROGENASE SMALL SUBUNIT"/>
    <property type="match status" value="1"/>
</dbReference>
<dbReference type="Gene3D" id="3.40.50.700">
    <property type="entry name" value="NADH:ubiquinone oxidoreductase-like, 20kDa subunit"/>
    <property type="match status" value="1"/>
</dbReference>
<dbReference type="PANTHER" id="PTHR42845">
    <property type="entry name" value="COENZYME F420-REDUCING HYDROGENASE, GAMMA SUBUNIT"/>
    <property type="match status" value="1"/>
</dbReference>
<evidence type="ECO:0000259" key="2">
    <source>
        <dbReference type="Pfam" id="PF01058"/>
    </source>
</evidence>
<name>D3DGL0_HYDTT</name>
<dbReference type="Pfam" id="PF01058">
    <property type="entry name" value="Oxidored_q6"/>
    <property type="match status" value="1"/>
</dbReference>
<sequence length="203" mass="22706">MLRYLEKLQVLYFLEAQSENHYGEFDISFVEGSVSNREDEERILDIRRRSGMLVAIGACAISGGVQSAGNFEGIIKSEPIDAFVKVDYQLPGCPINKEILENFLKSILHGKSPYVPEYPVCLECKRRGAVCITVAKGEVCLGPITRAGCGAICPSFERGCYGCYGPVHKPNLESFLAYFPQAYQTIKLSANAYNKIYREKLWK</sequence>
<dbReference type="AlphaFoldDB" id="D3DGL0"/>
<dbReference type="GO" id="GO:0016491">
    <property type="term" value="F:oxidoreductase activity"/>
    <property type="evidence" value="ECO:0007669"/>
    <property type="project" value="UniProtKB-KW"/>
</dbReference>
<protein>
    <submittedName>
        <fullName evidence="3">NADH ubiquinone oxidoreductase 20 kDa subunit/hydrogenase</fullName>
    </submittedName>
</protein>
<dbReference type="SUPFAM" id="SSF56770">
    <property type="entry name" value="HydA/Nqo6-like"/>
    <property type="match status" value="1"/>
</dbReference>
<organism evidence="3 4">
    <name type="scientific">Hydrogenobacter thermophilus (strain DSM 6534 / IAM 12695 / TK-6)</name>
    <dbReference type="NCBI Taxonomy" id="608538"/>
    <lineage>
        <taxon>Bacteria</taxon>
        <taxon>Pseudomonadati</taxon>
        <taxon>Aquificota</taxon>
        <taxon>Aquificia</taxon>
        <taxon>Aquificales</taxon>
        <taxon>Aquificaceae</taxon>
        <taxon>Hydrogenobacter</taxon>
    </lineage>
</organism>